<organism evidence="2 3">
    <name type="scientific">Micromonospora arborensis</name>
    <dbReference type="NCBI Taxonomy" id="2116518"/>
    <lineage>
        <taxon>Bacteria</taxon>
        <taxon>Bacillati</taxon>
        <taxon>Actinomycetota</taxon>
        <taxon>Actinomycetes</taxon>
        <taxon>Micromonosporales</taxon>
        <taxon>Micromonosporaceae</taxon>
        <taxon>Micromonospora</taxon>
    </lineage>
</organism>
<dbReference type="SUPFAM" id="SSF110296">
    <property type="entry name" value="Oligoxyloglucan reducing end-specific cellobiohydrolase"/>
    <property type="match status" value="1"/>
</dbReference>
<protein>
    <submittedName>
        <fullName evidence="2">Uncharacterized protein</fullName>
    </submittedName>
</protein>
<accession>A0A318NEB5</accession>
<evidence type="ECO:0000256" key="1">
    <source>
        <dbReference type="SAM" id="MobiDB-lite"/>
    </source>
</evidence>
<gene>
    <name evidence="2" type="ORF">C7C45_31675</name>
</gene>
<feature type="region of interest" description="Disordered" evidence="1">
    <location>
        <begin position="95"/>
        <end position="119"/>
    </location>
</feature>
<proteinExistence type="predicted"/>
<dbReference type="Proteomes" id="UP000248333">
    <property type="component" value="Unassembled WGS sequence"/>
</dbReference>
<dbReference type="CDD" id="cd15482">
    <property type="entry name" value="Sialidase_non-viral"/>
    <property type="match status" value="1"/>
</dbReference>
<sequence length="616" mass="65820">MDHVSSRQRIGSAGLPVRHGPRLHDRRSLAHRDARPLCRRRLRRHAADQGAAELARKAGDRHRDAVRTRDLLAAGLRGVGLHPGRKVHRLHLVRRRQRPAGTTRPTRTRSGRPGEHAMSGRAPTALLVTALLVTMTLTPGSSAAGASVAPSEVSTGPAWVSGPSPFGACPSAALDDLLPAGALEPTVAANPLKRQQLVSVWTQDRFRGLVAGVSADGGHSWRRVLIPGTSRCTGGTFDYVDDVWLSFGPTGMLHLSAHVFDAPETTPSGLITARSLDGGLTWSKPVLVVAERDPDGGTYVGGAVVADPKDPARVYTVVPKIMEPDQEGEPFRGAVVFAASGDAGRTWRARQIYEPGENRLTTGHQIVVLPNGTLVDSFTLFDLTGERPTRHVAVMRSQDRGATWSPPHLVAEMRSAGVSDPQSPGDQVSSGSAALIDAAVDPASGRIYLVWQDARFSGGQADAIALSVSDDSGRHWSTPVKVNRSPTYVPIGNQQAFTASVAVAADHTVAVDYSDFRHDDPAGALWTDRWLVTCRPTPKLDCATGVGFDTEVRLTNEPFDMRHAPFLNEVGPPGFFLGDYAGLTSAGPHDFVATFSQPDPVASPRVAAVRVRDANR</sequence>
<dbReference type="AlphaFoldDB" id="A0A318NEB5"/>
<evidence type="ECO:0000313" key="2">
    <source>
        <dbReference type="EMBL" id="PYC63508.1"/>
    </source>
</evidence>
<name>A0A318NEB5_9ACTN</name>
<comment type="caution">
    <text evidence="2">The sequence shown here is derived from an EMBL/GenBank/DDBJ whole genome shotgun (WGS) entry which is preliminary data.</text>
</comment>
<dbReference type="OrthoDB" id="41724at2"/>
<dbReference type="Gene3D" id="2.120.10.10">
    <property type="match status" value="2"/>
</dbReference>
<keyword evidence="3" id="KW-1185">Reference proteome</keyword>
<reference evidence="2 3" key="1">
    <citation type="submission" date="2018-03" db="EMBL/GenBank/DDBJ databases">
        <title>Bioinformatic expansion and discovery of thiopeptide antibiotics.</title>
        <authorList>
            <person name="Schwalen C.J."/>
            <person name="Hudson G.A."/>
            <person name="Mitchell D.A."/>
        </authorList>
    </citation>
    <scope>NUCLEOTIDE SEQUENCE [LARGE SCALE GENOMIC DNA]</scope>
    <source>
        <strain evidence="2 3">NRRL 8041</strain>
    </source>
</reference>
<dbReference type="EMBL" id="PYBV01000061">
    <property type="protein sequence ID" value="PYC63508.1"/>
    <property type="molecule type" value="Genomic_DNA"/>
</dbReference>
<evidence type="ECO:0000313" key="3">
    <source>
        <dbReference type="Proteomes" id="UP000248333"/>
    </source>
</evidence>
<feature type="region of interest" description="Disordered" evidence="1">
    <location>
        <begin position="1"/>
        <end position="29"/>
    </location>
</feature>